<accession>A0A7T4A1X3</accession>
<reference evidence="4 5" key="1">
    <citation type="submission" date="2020-12" db="EMBL/GenBank/DDBJ databases">
        <title>FDA dAtabase for Regulatory Grade micrObial Sequences (FDA-ARGOS): Supporting development and validation of Infectious Disease Dx tests.</title>
        <authorList>
            <person name="Sproer C."/>
            <person name="Gronow S."/>
            <person name="Severitt S."/>
            <person name="Schroder I."/>
            <person name="Tallon L."/>
            <person name="Sadzewicz L."/>
            <person name="Zhao X."/>
            <person name="Boylan J."/>
            <person name="Ott S."/>
            <person name="Bowen H."/>
            <person name="Vavikolanu K."/>
            <person name="Mehta A."/>
            <person name="Aluvathingal J."/>
            <person name="Nadendla S."/>
            <person name="Lowell S."/>
            <person name="Myers T."/>
            <person name="Yan Y."/>
            <person name="Sichtig H."/>
        </authorList>
    </citation>
    <scope>NUCLEOTIDE SEQUENCE [LARGE SCALE GENOMIC DNA]</scope>
    <source>
        <strain evidence="4 5">FDAARGOS_990</strain>
    </source>
</reference>
<dbReference type="Pfam" id="PF03703">
    <property type="entry name" value="bPH_2"/>
    <property type="match status" value="3"/>
</dbReference>
<proteinExistence type="predicted"/>
<organism evidence="4 5">
    <name type="scientific">Brevibacterium casei</name>
    <dbReference type="NCBI Taxonomy" id="33889"/>
    <lineage>
        <taxon>Bacteria</taxon>
        <taxon>Bacillati</taxon>
        <taxon>Actinomycetota</taxon>
        <taxon>Actinomycetes</taxon>
        <taxon>Micrococcales</taxon>
        <taxon>Brevibacteriaceae</taxon>
        <taxon>Brevibacterium</taxon>
    </lineage>
</organism>
<sequence>MSSDHDITEETGQSQPAGEPQPAAEPSVAEVAAPEVWHRVHPLTPVLESLGVIVVLFVVAGYVGQNFIQQALSDLAAGDGVDLSMAGWVGAHPLVILAGLGGVLLVLAVAGVYSWLAWRVMGYRVDAEAIYARSGLLAKKLRKARLDRVQSIDLQQKLVPRLLGLAELVFDVAGGKGANVSLKYLSRKKADALRDELLAAVREVKQGGVVGSAAAAGVGDAGVPGGPAGLGSPAGSPVGQAAWAGEDGTVDSLGAGRGPGEPMVDLSAPERAGDSIGVRLSKRLSRYAGEAIGEAEDSLNDMLAPYGVSTRLTEEGEIIRVPVHRVILSSLLKTDFLIGVLVFLAVIVAAIVLFLTGVREAAMPMLFGVLPAGIAAFASVKKDLDNANFVVRLTDSGLAVSHGLVSTSRKVIPLDRVQAVCLHQPLLWRIGGWWKAEYNIASAGDKGESNLLLPVGDIDQALTMIGLALPAPQVDDEVSARSLTLSAMYDTDSPDPQAARAEEAFDPQPRSSRFIDPLVWKRRAYAITEALLIIRLGRLERRVDFVPHERVQSMEYRQGPLLRSLGLASVAVHSTAGPITPQVTHQDAEEARRFFAEHAERTRLAREHFDEQRRTGKGIDA</sequence>
<dbReference type="RefSeq" id="WP_198500722.1">
    <property type="nucleotide sequence ID" value="NZ_CP065989.1"/>
</dbReference>
<dbReference type="InterPro" id="IPR005182">
    <property type="entry name" value="YdbS-like_PH"/>
</dbReference>
<gene>
    <name evidence="4" type="ORF">I6H47_07740</name>
</gene>
<evidence type="ECO:0000313" key="5">
    <source>
        <dbReference type="Proteomes" id="UP000595374"/>
    </source>
</evidence>
<dbReference type="EMBL" id="CP065989">
    <property type="protein sequence ID" value="QQB15794.1"/>
    <property type="molecule type" value="Genomic_DNA"/>
</dbReference>
<dbReference type="PANTHER" id="PTHR34473:SF2">
    <property type="entry name" value="UPF0699 TRANSMEMBRANE PROTEIN YDBT"/>
    <property type="match status" value="1"/>
</dbReference>
<dbReference type="AlphaFoldDB" id="A0A7T4A1X3"/>
<feature type="region of interest" description="Disordered" evidence="1">
    <location>
        <begin position="1"/>
        <end position="25"/>
    </location>
</feature>
<feature type="domain" description="YdbS-like PH" evidence="3">
    <location>
        <begin position="118"/>
        <end position="197"/>
    </location>
</feature>
<feature type="region of interest" description="Disordered" evidence="1">
    <location>
        <begin position="489"/>
        <end position="510"/>
    </location>
</feature>
<feature type="transmembrane region" description="Helical" evidence="2">
    <location>
        <begin position="336"/>
        <end position="355"/>
    </location>
</feature>
<evidence type="ECO:0000313" key="4">
    <source>
        <dbReference type="EMBL" id="QQB15794.1"/>
    </source>
</evidence>
<keyword evidence="2" id="KW-1133">Transmembrane helix</keyword>
<evidence type="ECO:0000256" key="2">
    <source>
        <dbReference type="SAM" id="Phobius"/>
    </source>
</evidence>
<protein>
    <submittedName>
        <fullName evidence="4">PH domain-containing protein</fullName>
    </submittedName>
</protein>
<evidence type="ECO:0000259" key="3">
    <source>
        <dbReference type="Pfam" id="PF03703"/>
    </source>
</evidence>
<dbReference type="PANTHER" id="PTHR34473">
    <property type="entry name" value="UPF0699 TRANSMEMBRANE PROTEIN YDBS"/>
    <property type="match status" value="1"/>
</dbReference>
<feature type="domain" description="YdbS-like PH" evidence="3">
    <location>
        <begin position="388"/>
        <end position="460"/>
    </location>
</feature>
<name>A0A7T4A1X3_9MICO</name>
<feature type="domain" description="YdbS-like PH" evidence="3">
    <location>
        <begin position="520"/>
        <end position="594"/>
    </location>
</feature>
<feature type="transmembrane region" description="Helical" evidence="2">
    <location>
        <begin position="46"/>
        <end position="64"/>
    </location>
</feature>
<keyword evidence="2" id="KW-0812">Transmembrane</keyword>
<feature type="compositionally biased region" description="Low complexity" evidence="1">
    <location>
        <begin position="12"/>
        <end position="25"/>
    </location>
</feature>
<evidence type="ECO:0000256" key="1">
    <source>
        <dbReference type="SAM" id="MobiDB-lite"/>
    </source>
</evidence>
<keyword evidence="2" id="KW-0472">Membrane</keyword>
<feature type="transmembrane region" description="Helical" evidence="2">
    <location>
        <begin position="94"/>
        <end position="116"/>
    </location>
</feature>
<dbReference type="Proteomes" id="UP000595374">
    <property type="component" value="Chromosome"/>
</dbReference>